<evidence type="ECO:0000313" key="3">
    <source>
        <dbReference type="Proteomes" id="UP000006868"/>
    </source>
</evidence>
<reference evidence="2 3" key="1">
    <citation type="journal article" date="2011" name="J. Bacteriol.">
        <title>Complete genome sequence of Paenibacillus polymyxa SC2, a strain of plant growth-promoting Rhizobacterium with broad-spectrum antimicrobial activity.</title>
        <authorList>
            <person name="Ma M."/>
            <person name="Wang C."/>
            <person name="Ding Y."/>
            <person name="Li L."/>
            <person name="Shen D."/>
            <person name="Jiang X."/>
            <person name="Guan D."/>
            <person name="Cao F."/>
            <person name="Chen H."/>
            <person name="Feng R."/>
            <person name="Wang X."/>
            <person name="Ge Y."/>
            <person name="Yao L."/>
            <person name="Bing X."/>
            <person name="Yang X."/>
            <person name="Li J."/>
            <person name="Du B."/>
        </authorList>
    </citation>
    <scope>NUCLEOTIDE SEQUENCE [LARGE SCALE GENOMIC DNA]</scope>
    <source>
        <strain evidence="2 3">SC2</strain>
    </source>
</reference>
<feature type="domain" description="RNA ligase" evidence="1">
    <location>
        <begin position="44"/>
        <end position="242"/>
    </location>
</feature>
<dbReference type="EMBL" id="CP002213">
    <property type="protein sequence ID" value="ADO55623.1"/>
    <property type="molecule type" value="Genomic_DNA"/>
</dbReference>
<proteinExistence type="predicted"/>
<dbReference type="InterPro" id="IPR021122">
    <property type="entry name" value="RNA_ligase_dom_REL/Rnl2"/>
</dbReference>
<dbReference type="eggNOG" id="ENOG502ZC8X">
    <property type="taxonomic scope" value="Bacteria"/>
</dbReference>
<evidence type="ECO:0000259" key="1">
    <source>
        <dbReference type="Pfam" id="PF09414"/>
    </source>
</evidence>
<protein>
    <recommendedName>
        <fullName evidence="1">RNA ligase domain-containing protein</fullName>
    </recommendedName>
</protein>
<evidence type="ECO:0000313" key="2">
    <source>
        <dbReference type="EMBL" id="ADO55623.1"/>
    </source>
</evidence>
<dbReference type="Proteomes" id="UP000006868">
    <property type="component" value="Chromosome"/>
</dbReference>
<dbReference type="OrthoDB" id="5493578at2"/>
<name>E3EII5_PAEPS</name>
<dbReference type="AlphaFoldDB" id="E3EII5"/>
<gene>
    <name evidence="2" type="ORF">PPSC2_07825</name>
</gene>
<dbReference type="RefSeq" id="WP_013370250.1">
    <property type="nucleotide sequence ID" value="NC_014622.2"/>
</dbReference>
<dbReference type="SUPFAM" id="SSF56091">
    <property type="entry name" value="DNA ligase/mRNA capping enzyme, catalytic domain"/>
    <property type="match status" value="1"/>
</dbReference>
<dbReference type="KEGG" id="ppm:PPSC2_07825"/>
<accession>E3EII5</accession>
<organism evidence="2 3">
    <name type="scientific">Paenibacillus polymyxa (strain SC2)</name>
    <name type="common">Bacillus polymyxa</name>
    <dbReference type="NCBI Taxonomy" id="886882"/>
    <lineage>
        <taxon>Bacteria</taxon>
        <taxon>Bacillati</taxon>
        <taxon>Bacillota</taxon>
        <taxon>Bacilli</taxon>
        <taxon>Bacillales</taxon>
        <taxon>Paenibacillaceae</taxon>
        <taxon>Paenibacillus</taxon>
    </lineage>
</organism>
<sequence length="259" mass="29821">MDIQKINSITKYPSILTYHEIGERGRLKGTLTQAKSFPSDEILYCYEKVDGENSRMIFINDGEEADYFIGSREELLTSKGDRIANPYGNIAEFLKPLAEKLKGSIFKNRNDLALTVIYQESYGGKTPKSKNYTQNKTQGYQVFDVFSLTWEQFNGLMNRDVSAIASWRDNGGQPFYNETEKRRLVDGFKLDASPIVDHLSSDLFPESIDDVYTYLKRYGFTKVGIDVIGKSEGIIVRTENRSMIRKVRFEDYERTLRAR</sequence>
<dbReference type="PATRIC" id="fig|886882.15.peg.1628"/>
<dbReference type="HOGENOM" id="CLU_1072964_0_0_9"/>
<dbReference type="Pfam" id="PF09414">
    <property type="entry name" value="RNA_ligase"/>
    <property type="match status" value="1"/>
</dbReference>